<feature type="chain" id="PRO_5022746011" evidence="1">
    <location>
        <begin position="25"/>
        <end position="208"/>
    </location>
</feature>
<accession>A0A5C3EFM7</accession>
<sequence length="208" mass="22981">MRVKQLSPFTTTLLVVSVLPSALAVFTRKTKVVPQPLPAPTILKPTQISPGEQPFDVRPGWKTTLPPQLESVLRSLYTHESSYPQDPVHVLGLANADTTAQELEGLIRQDGNSKRFIQLGTHVVGSHGMDLAMALPPVPESTERKFALISLKHNGDWRSPWVELHGFVEASNIPFLDHVLHQTQPGMLDRTVGKSLSAWEAFDALKLM</sequence>
<gene>
    <name evidence="2" type="ORF">UTRI_06247</name>
</gene>
<evidence type="ECO:0000256" key="1">
    <source>
        <dbReference type="SAM" id="SignalP"/>
    </source>
</evidence>
<name>A0A5C3EFM7_9BASI</name>
<keyword evidence="3" id="KW-1185">Reference proteome</keyword>
<reference evidence="2 3" key="1">
    <citation type="submission" date="2018-03" db="EMBL/GenBank/DDBJ databases">
        <authorList>
            <person name="Guldener U."/>
        </authorList>
    </citation>
    <scope>NUCLEOTIDE SEQUENCE [LARGE SCALE GENOMIC DNA]</scope>
    <source>
        <strain evidence="2 3">NBRC100155</strain>
    </source>
</reference>
<protein>
    <submittedName>
        <fullName evidence="2">Uncharacterized protein</fullName>
    </submittedName>
</protein>
<keyword evidence="1" id="KW-0732">Signal</keyword>
<evidence type="ECO:0000313" key="3">
    <source>
        <dbReference type="Proteomes" id="UP000324022"/>
    </source>
</evidence>
<dbReference type="AlphaFoldDB" id="A0A5C3EFM7"/>
<dbReference type="EMBL" id="OOIN01000027">
    <property type="protein sequence ID" value="SPO29298.1"/>
    <property type="molecule type" value="Genomic_DNA"/>
</dbReference>
<dbReference type="Proteomes" id="UP000324022">
    <property type="component" value="Unassembled WGS sequence"/>
</dbReference>
<evidence type="ECO:0000313" key="2">
    <source>
        <dbReference type="EMBL" id="SPO29298.1"/>
    </source>
</evidence>
<proteinExistence type="predicted"/>
<organism evidence="2 3">
    <name type="scientific">Ustilago trichophora</name>
    <dbReference type="NCBI Taxonomy" id="86804"/>
    <lineage>
        <taxon>Eukaryota</taxon>
        <taxon>Fungi</taxon>
        <taxon>Dikarya</taxon>
        <taxon>Basidiomycota</taxon>
        <taxon>Ustilaginomycotina</taxon>
        <taxon>Ustilaginomycetes</taxon>
        <taxon>Ustilaginales</taxon>
        <taxon>Ustilaginaceae</taxon>
        <taxon>Ustilago</taxon>
    </lineage>
</organism>
<feature type="signal peptide" evidence="1">
    <location>
        <begin position="1"/>
        <end position="24"/>
    </location>
</feature>